<evidence type="ECO:0000313" key="2">
    <source>
        <dbReference type="Proteomes" id="UP000595858"/>
    </source>
</evidence>
<gene>
    <name evidence="1" type="ORF">OIPHN260_32380</name>
</gene>
<dbReference type="RefSeq" id="WP_072050719.1">
    <property type="nucleotide sequence ID" value="NZ_AP023447.1"/>
</dbReference>
<sequence>MNQRFILVGDTTTHGGSIVQGIYTHTVDRAPMVVTGHKFDCPQCGKEAILIGSSHVTVNGQRRVLQGDKTTCGAIVISRYKSSVSETGEKG</sequence>
<dbReference type="EMBL" id="AP023447">
    <property type="protein sequence ID" value="BCL43736.1"/>
    <property type="molecule type" value="Genomic_DNA"/>
</dbReference>
<proteinExistence type="predicted"/>
<reference evidence="1" key="1">
    <citation type="journal article" date="2020" name="J Glob Antimicrob Resist">
        <title>Genomic characterization of clinical Enterobacter roggenkampii co-harboring blaIMP-1- and blaGES-5-encoding IncP6 and mcr-9-encoding IncHI2 plasmids isolated in Japan.</title>
        <authorList>
            <person name="Umeda K."/>
            <person name="Nakamura H."/>
            <person name="Fukuda A."/>
            <person name="Matsumoto Y."/>
            <person name="Motooka D."/>
            <person name="Nakamura S."/>
            <person name="Yasui Y."/>
            <person name="Yoshida H."/>
            <person name="Kawahara R."/>
        </authorList>
    </citation>
    <scope>NUCLEOTIDE SEQUENCE</scope>
    <source>
        <strain evidence="1">OIPH-N260</strain>
    </source>
</reference>
<dbReference type="Pfam" id="PF05488">
    <property type="entry name" value="PAAR_motif"/>
    <property type="match status" value="1"/>
</dbReference>
<accession>A0AAU9C4P9</accession>
<organism evidence="1 2">
    <name type="scientific">Enterobacter roggenkampii</name>
    <dbReference type="NCBI Taxonomy" id="1812935"/>
    <lineage>
        <taxon>Bacteria</taxon>
        <taxon>Pseudomonadati</taxon>
        <taxon>Pseudomonadota</taxon>
        <taxon>Gammaproteobacteria</taxon>
        <taxon>Enterobacterales</taxon>
        <taxon>Enterobacteriaceae</taxon>
        <taxon>Enterobacter</taxon>
        <taxon>Enterobacter cloacae complex</taxon>
    </lineage>
</organism>
<dbReference type="Proteomes" id="UP000595858">
    <property type="component" value="Chromosome"/>
</dbReference>
<dbReference type="AlphaFoldDB" id="A0AAU9C4P9"/>
<dbReference type="InterPro" id="IPR008727">
    <property type="entry name" value="PAAR_motif"/>
</dbReference>
<evidence type="ECO:0000313" key="1">
    <source>
        <dbReference type="EMBL" id="BCL43736.1"/>
    </source>
</evidence>
<dbReference type="Gene3D" id="2.60.200.60">
    <property type="match status" value="1"/>
</dbReference>
<name>A0AAU9C4P9_9ENTR</name>
<dbReference type="CDD" id="cd14744">
    <property type="entry name" value="PAAR_CT_2"/>
    <property type="match status" value="1"/>
</dbReference>
<protein>
    <recommendedName>
        <fullName evidence="3">PAAR domain-containing protein</fullName>
    </recommendedName>
</protein>
<evidence type="ECO:0008006" key="3">
    <source>
        <dbReference type="Google" id="ProtNLM"/>
    </source>
</evidence>